<dbReference type="KEGG" id="anr:Ana3638_23445"/>
<protein>
    <submittedName>
        <fullName evidence="1">Rrf2 family transcriptional regulator</fullName>
    </submittedName>
</protein>
<dbReference type="GO" id="GO:0003700">
    <property type="term" value="F:DNA-binding transcription factor activity"/>
    <property type="evidence" value="ECO:0007669"/>
    <property type="project" value="TreeGrafter"/>
</dbReference>
<dbReference type="GO" id="GO:0005829">
    <property type="term" value="C:cytosol"/>
    <property type="evidence" value="ECO:0007669"/>
    <property type="project" value="TreeGrafter"/>
</dbReference>
<dbReference type="AlphaFoldDB" id="A0A6P1TUK2"/>
<dbReference type="PANTHER" id="PTHR33221">
    <property type="entry name" value="WINGED HELIX-TURN-HELIX TRANSCRIPTIONAL REGULATOR, RRF2 FAMILY"/>
    <property type="match status" value="1"/>
</dbReference>
<evidence type="ECO:0000313" key="1">
    <source>
        <dbReference type="EMBL" id="QHQ63366.1"/>
    </source>
</evidence>
<dbReference type="Proteomes" id="UP000464314">
    <property type="component" value="Chromosome"/>
</dbReference>
<dbReference type="Pfam" id="PF02082">
    <property type="entry name" value="Rrf2"/>
    <property type="match status" value="1"/>
</dbReference>
<sequence>MQLQITTDYAIRIVCYLAKHQNQLLTAREMSDQLGITYAYFIKVVSRIRQAGFIKSVQGSAGGYFLAKDAADITLYDIIEAMEGQIHINRCLENGRCCSRFAADKQVCQVHNFLESLQDNLITALKSKNICDI</sequence>
<name>A0A6P1TUK2_9FIRM</name>
<dbReference type="PROSITE" id="PS51197">
    <property type="entry name" value="HTH_RRF2_2"/>
    <property type="match status" value="1"/>
</dbReference>
<proteinExistence type="predicted"/>
<dbReference type="NCBIfam" id="TIGR00738">
    <property type="entry name" value="rrf2_super"/>
    <property type="match status" value="1"/>
</dbReference>
<dbReference type="EMBL" id="CP048000">
    <property type="protein sequence ID" value="QHQ63366.1"/>
    <property type="molecule type" value="Genomic_DNA"/>
</dbReference>
<dbReference type="InterPro" id="IPR000944">
    <property type="entry name" value="Tscrpt_reg_Rrf2"/>
</dbReference>
<evidence type="ECO:0000313" key="2">
    <source>
        <dbReference type="Proteomes" id="UP000464314"/>
    </source>
</evidence>
<gene>
    <name evidence="1" type="ORF">Ana3638_23445</name>
</gene>
<dbReference type="RefSeq" id="WP_161840188.1">
    <property type="nucleotide sequence ID" value="NZ_CP048000.1"/>
</dbReference>
<organism evidence="1 2">
    <name type="scientific">Anaerocolumna sedimenticola</name>
    <dbReference type="NCBI Taxonomy" id="2696063"/>
    <lineage>
        <taxon>Bacteria</taxon>
        <taxon>Bacillati</taxon>
        <taxon>Bacillota</taxon>
        <taxon>Clostridia</taxon>
        <taxon>Lachnospirales</taxon>
        <taxon>Lachnospiraceae</taxon>
        <taxon>Anaerocolumna</taxon>
    </lineage>
</organism>
<dbReference type="Gene3D" id="1.10.10.10">
    <property type="entry name" value="Winged helix-like DNA-binding domain superfamily/Winged helix DNA-binding domain"/>
    <property type="match status" value="1"/>
</dbReference>
<reference evidence="1 2" key="1">
    <citation type="submission" date="2020-01" db="EMBL/GenBank/DDBJ databases">
        <title>Genome analysis of Anaerocolumna sp. CBA3638.</title>
        <authorList>
            <person name="Kim J."/>
            <person name="Roh S.W."/>
        </authorList>
    </citation>
    <scope>NUCLEOTIDE SEQUENCE [LARGE SCALE GENOMIC DNA]</scope>
    <source>
        <strain evidence="1 2">CBA3638</strain>
    </source>
</reference>
<accession>A0A6P1TUK2</accession>
<keyword evidence="2" id="KW-1185">Reference proteome</keyword>
<dbReference type="InterPro" id="IPR036390">
    <property type="entry name" value="WH_DNA-bd_sf"/>
</dbReference>
<dbReference type="InterPro" id="IPR036388">
    <property type="entry name" value="WH-like_DNA-bd_sf"/>
</dbReference>
<dbReference type="PANTHER" id="PTHR33221:SF2">
    <property type="entry name" value="TRANSCRIPTIONAL REGULATOR"/>
    <property type="match status" value="1"/>
</dbReference>
<dbReference type="SUPFAM" id="SSF46785">
    <property type="entry name" value="Winged helix' DNA-binding domain"/>
    <property type="match status" value="1"/>
</dbReference>